<dbReference type="GO" id="GO:0006298">
    <property type="term" value="P:mismatch repair"/>
    <property type="evidence" value="ECO:0007669"/>
    <property type="project" value="TreeGrafter"/>
</dbReference>
<keyword evidence="13" id="KW-0464">Manganese</keyword>
<evidence type="ECO:0000256" key="5">
    <source>
        <dbReference type="ARBA" id="ARBA00007383"/>
    </source>
</evidence>
<comment type="caution">
    <text evidence="15">The sequence shown here is derived from an EMBL/GenBank/DDBJ whole genome shotgun (WGS) entry which is preliminary data.</text>
</comment>
<evidence type="ECO:0000256" key="9">
    <source>
        <dbReference type="ARBA" id="ARBA00022722"/>
    </source>
</evidence>
<comment type="subcellular location">
    <subcellularLocation>
        <location evidence="4">Cytoplasm</location>
    </subcellularLocation>
</comment>
<evidence type="ECO:0000256" key="2">
    <source>
        <dbReference type="ARBA" id="ARBA00001936"/>
    </source>
</evidence>
<evidence type="ECO:0000256" key="11">
    <source>
        <dbReference type="ARBA" id="ARBA00022759"/>
    </source>
</evidence>
<dbReference type="InterPro" id="IPR012337">
    <property type="entry name" value="RNaseH-like_sf"/>
</dbReference>
<dbReference type="SUPFAM" id="SSF53098">
    <property type="entry name" value="Ribonuclease H-like"/>
    <property type="match status" value="1"/>
</dbReference>
<keyword evidence="12" id="KW-0378">Hydrolase</keyword>
<evidence type="ECO:0000256" key="13">
    <source>
        <dbReference type="ARBA" id="ARBA00023211"/>
    </source>
</evidence>
<dbReference type="PANTHER" id="PTHR10954:SF18">
    <property type="entry name" value="RIBONUCLEASE HII"/>
    <property type="match status" value="1"/>
</dbReference>
<protein>
    <recommendedName>
        <fullName evidence="7">Ribonuclease HII</fullName>
        <ecNumber evidence="6">3.1.26.4</ecNumber>
    </recommendedName>
</protein>
<dbReference type="Pfam" id="PF01351">
    <property type="entry name" value="RNase_HII"/>
    <property type="match status" value="1"/>
</dbReference>
<comment type="similarity">
    <text evidence="5">Belongs to the RNase HII family.</text>
</comment>
<evidence type="ECO:0000256" key="6">
    <source>
        <dbReference type="ARBA" id="ARBA00012180"/>
    </source>
</evidence>
<keyword evidence="10" id="KW-0479">Metal-binding</keyword>
<reference evidence="15" key="1">
    <citation type="journal article" date="2015" name="Nature">
        <title>Complex archaea that bridge the gap between prokaryotes and eukaryotes.</title>
        <authorList>
            <person name="Spang A."/>
            <person name="Saw J.H."/>
            <person name="Jorgensen S.L."/>
            <person name="Zaremba-Niedzwiedzka K."/>
            <person name="Martijn J."/>
            <person name="Lind A.E."/>
            <person name="van Eijk R."/>
            <person name="Schleper C."/>
            <person name="Guy L."/>
            <person name="Ettema T.J."/>
        </authorList>
    </citation>
    <scope>NUCLEOTIDE SEQUENCE</scope>
</reference>
<feature type="domain" description="RNase H type-2" evidence="14">
    <location>
        <begin position="19"/>
        <end position="217"/>
    </location>
</feature>
<dbReference type="InterPro" id="IPR024567">
    <property type="entry name" value="RNase_HII/HIII_dom"/>
</dbReference>
<evidence type="ECO:0000256" key="3">
    <source>
        <dbReference type="ARBA" id="ARBA00001946"/>
    </source>
</evidence>
<keyword evidence="11" id="KW-0255">Endonuclease</keyword>
<evidence type="ECO:0000259" key="14">
    <source>
        <dbReference type="PROSITE" id="PS51975"/>
    </source>
</evidence>
<dbReference type="InterPro" id="IPR001352">
    <property type="entry name" value="RNase_HII/HIII"/>
</dbReference>
<dbReference type="PROSITE" id="PS51975">
    <property type="entry name" value="RNASE_H_2"/>
    <property type="match status" value="1"/>
</dbReference>
<keyword evidence="9" id="KW-0540">Nuclease</keyword>
<keyword evidence="8" id="KW-0963">Cytoplasm</keyword>
<dbReference type="PANTHER" id="PTHR10954">
    <property type="entry name" value="RIBONUCLEASE H2 SUBUNIT A"/>
    <property type="match status" value="1"/>
</dbReference>
<organism evidence="15">
    <name type="scientific">marine sediment metagenome</name>
    <dbReference type="NCBI Taxonomy" id="412755"/>
    <lineage>
        <taxon>unclassified sequences</taxon>
        <taxon>metagenomes</taxon>
        <taxon>ecological metagenomes</taxon>
    </lineage>
</organism>
<evidence type="ECO:0000313" key="15">
    <source>
        <dbReference type="EMBL" id="KKL51189.1"/>
    </source>
</evidence>
<dbReference type="GO" id="GO:0004523">
    <property type="term" value="F:RNA-DNA hybrid ribonuclease activity"/>
    <property type="evidence" value="ECO:0007669"/>
    <property type="project" value="UniProtKB-EC"/>
</dbReference>
<dbReference type="InterPro" id="IPR036397">
    <property type="entry name" value="RNaseH_sf"/>
</dbReference>
<accession>A0A0F9CPS3</accession>
<sequence length="217" mass="24123">MPNFTLEVEVRSKAGNPDLFVAGIDEVGVGPLAGPIMATAVVLGRTEKWFEYLDDSKKLTRRNRDRLYDLIVKNAMAVGIGCIDNEKIDRLGVAEARRQAVIKAYESCKLILTPYSVAAVVDDRRLSRIRHSLGGEYSVFVDKADSRSLSVAAASIMAKTFRDRYMERVSSNFPEYGFEAHKGYGTPQHLAALKEHGPCPIHRFSFAPVKNTKKTSK</sequence>
<evidence type="ECO:0000256" key="12">
    <source>
        <dbReference type="ARBA" id="ARBA00022801"/>
    </source>
</evidence>
<evidence type="ECO:0000256" key="4">
    <source>
        <dbReference type="ARBA" id="ARBA00004496"/>
    </source>
</evidence>
<dbReference type="EC" id="3.1.26.4" evidence="6"/>
<dbReference type="AlphaFoldDB" id="A0A0F9CPS3"/>
<comment type="catalytic activity">
    <reaction evidence="1">
        <text>Endonucleolytic cleavage to 5'-phosphomonoester.</text>
        <dbReference type="EC" id="3.1.26.4"/>
    </reaction>
</comment>
<dbReference type="NCBIfam" id="NF000595">
    <property type="entry name" value="PRK00015.1-3"/>
    <property type="match status" value="1"/>
</dbReference>
<dbReference type="Gene3D" id="3.30.420.10">
    <property type="entry name" value="Ribonuclease H-like superfamily/Ribonuclease H"/>
    <property type="match status" value="1"/>
</dbReference>
<comment type="cofactor">
    <cofactor evidence="3">
        <name>Mg(2+)</name>
        <dbReference type="ChEBI" id="CHEBI:18420"/>
    </cofactor>
</comment>
<dbReference type="GO" id="GO:0046872">
    <property type="term" value="F:metal ion binding"/>
    <property type="evidence" value="ECO:0007669"/>
    <property type="project" value="UniProtKB-KW"/>
</dbReference>
<dbReference type="GO" id="GO:0043137">
    <property type="term" value="P:DNA replication, removal of RNA primer"/>
    <property type="evidence" value="ECO:0007669"/>
    <property type="project" value="TreeGrafter"/>
</dbReference>
<evidence type="ECO:0000256" key="1">
    <source>
        <dbReference type="ARBA" id="ARBA00000077"/>
    </source>
</evidence>
<comment type="cofactor">
    <cofactor evidence="2">
        <name>Mn(2+)</name>
        <dbReference type="ChEBI" id="CHEBI:29035"/>
    </cofactor>
</comment>
<evidence type="ECO:0000256" key="8">
    <source>
        <dbReference type="ARBA" id="ARBA00022490"/>
    </source>
</evidence>
<dbReference type="CDD" id="cd07182">
    <property type="entry name" value="RNase_HII_bacteria_HII_like"/>
    <property type="match status" value="1"/>
</dbReference>
<evidence type="ECO:0000256" key="7">
    <source>
        <dbReference type="ARBA" id="ARBA00019179"/>
    </source>
</evidence>
<name>A0A0F9CPS3_9ZZZZ</name>
<proteinExistence type="inferred from homology"/>
<dbReference type="GO" id="GO:0032299">
    <property type="term" value="C:ribonuclease H2 complex"/>
    <property type="evidence" value="ECO:0007669"/>
    <property type="project" value="TreeGrafter"/>
</dbReference>
<dbReference type="EMBL" id="LAZR01032335">
    <property type="protein sequence ID" value="KKL51189.1"/>
    <property type="molecule type" value="Genomic_DNA"/>
</dbReference>
<dbReference type="GO" id="GO:0003723">
    <property type="term" value="F:RNA binding"/>
    <property type="evidence" value="ECO:0007669"/>
    <property type="project" value="InterPro"/>
</dbReference>
<gene>
    <name evidence="15" type="ORF">LCGC14_2297990</name>
</gene>
<evidence type="ECO:0000256" key="10">
    <source>
        <dbReference type="ARBA" id="ARBA00022723"/>
    </source>
</evidence>
<dbReference type="InterPro" id="IPR022898">
    <property type="entry name" value="RNase_HII"/>
</dbReference>
<dbReference type="GO" id="GO:0005737">
    <property type="term" value="C:cytoplasm"/>
    <property type="evidence" value="ECO:0007669"/>
    <property type="project" value="UniProtKB-SubCell"/>
</dbReference>